<evidence type="ECO:0000256" key="1">
    <source>
        <dbReference type="ARBA" id="ARBA00022475"/>
    </source>
</evidence>
<sequence>MNESQEIKKLFTIAGVLILALLVFYVLIKLPGYIKRKTMEKAVAGEVAITIPEGLNAGQIGEILERAGLFSKSAFSKAAQKEEGFLFPDTYRFYKTSKPEQVAARMRENFDKKITPEILDEIKKQNKTLRDVIIMASLLEEEVQSTADRKLAAGILWKRLKLGMGLQVDSAPDTYRYRGLPPGPISNPGLDAILAATHPEPSPYLYYLSGQDGKTHYAKTLEEHALNKYKYLKKND</sequence>
<evidence type="ECO:0000256" key="5">
    <source>
        <dbReference type="ARBA" id="ARBA00023239"/>
    </source>
</evidence>
<proteinExistence type="predicted"/>
<evidence type="ECO:0000256" key="7">
    <source>
        <dbReference type="SAM" id="Phobius"/>
    </source>
</evidence>
<evidence type="ECO:0000313" key="9">
    <source>
        <dbReference type="Proteomes" id="UP000177334"/>
    </source>
</evidence>
<keyword evidence="5" id="KW-0456">Lyase</keyword>
<keyword evidence="3 7" id="KW-1133">Transmembrane helix</keyword>
<evidence type="ECO:0000256" key="6">
    <source>
        <dbReference type="ARBA" id="ARBA00023316"/>
    </source>
</evidence>
<gene>
    <name evidence="8" type="ORF">A3H05_03490</name>
</gene>
<evidence type="ECO:0000256" key="3">
    <source>
        <dbReference type="ARBA" id="ARBA00022989"/>
    </source>
</evidence>
<dbReference type="GO" id="GO:0016829">
    <property type="term" value="F:lyase activity"/>
    <property type="evidence" value="ECO:0007669"/>
    <property type="project" value="UniProtKB-KW"/>
</dbReference>
<evidence type="ECO:0000313" key="8">
    <source>
        <dbReference type="EMBL" id="OGF92395.1"/>
    </source>
</evidence>
<dbReference type="EMBL" id="MFIP01000012">
    <property type="protein sequence ID" value="OGF92395.1"/>
    <property type="molecule type" value="Genomic_DNA"/>
</dbReference>
<dbReference type="AlphaFoldDB" id="A0A1F5XWT6"/>
<protein>
    <recommendedName>
        <fullName evidence="10">Endolytic murein transglycosylase</fullName>
    </recommendedName>
</protein>
<evidence type="ECO:0000256" key="2">
    <source>
        <dbReference type="ARBA" id="ARBA00022692"/>
    </source>
</evidence>
<keyword evidence="6" id="KW-0961">Cell wall biogenesis/degradation</keyword>
<accession>A0A1F5XWT6</accession>
<name>A0A1F5XWT6_9BACT</name>
<dbReference type="GO" id="GO:0071555">
    <property type="term" value="P:cell wall organization"/>
    <property type="evidence" value="ECO:0007669"/>
    <property type="project" value="UniProtKB-KW"/>
</dbReference>
<evidence type="ECO:0008006" key="10">
    <source>
        <dbReference type="Google" id="ProtNLM"/>
    </source>
</evidence>
<reference evidence="8 9" key="1">
    <citation type="journal article" date="2016" name="Nat. Commun.">
        <title>Thousands of microbial genomes shed light on interconnected biogeochemical processes in an aquifer system.</title>
        <authorList>
            <person name="Anantharaman K."/>
            <person name="Brown C.T."/>
            <person name="Hug L.A."/>
            <person name="Sharon I."/>
            <person name="Castelle C.J."/>
            <person name="Probst A.J."/>
            <person name="Thomas B.C."/>
            <person name="Singh A."/>
            <person name="Wilkins M.J."/>
            <person name="Karaoz U."/>
            <person name="Brodie E.L."/>
            <person name="Williams K.H."/>
            <person name="Hubbard S.S."/>
            <person name="Banfield J.F."/>
        </authorList>
    </citation>
    <scope>NUCLEOTIDE SEQUENCE [LARGE SCALE GENOMIC DNA]</scope>
</reference>
<dbReference type="PANTHER" id="PTHR30518:SF2">
    <property type="entry name" value="ENDOLYTIC MUREIN TRANSGLYCOSYLASE"/>
    <property type="match status" value="1"/>
</dbReference>
<dbReference type="Gene3D" id="3.30.1490.480">
    <property type="entry name" value="Endolytic murein transglycosylase"/>
    <property type="match status" value="1"/>
</dbReference>
<evidence type="ECO:0000256" key="4">
    <source>
        <dbReference type="ARBA" id="ARBA00023136"/>
    </source>
</evidence>
<dbReference type="Pfam" id="PF02618">
    <property type="entry name" value="YceG"/>
    <property type="match status" value="2"/>
</dbReference>
<comment type="caution">
    <text evidence="8">The sequence shown here is derived from an EMBL/GenBank/DDBJ whole genome shotgun (WGS) entry which is preliminary data.</text>
</comment>
<dbReference type="PANTHER" id="PTHR30518">
    <property type="entry name" value="ENDOLYTIC MUREIN TRANSGLYCOSYLASE"/>
    <property type="match status" value="1"/>
</dbReference>
<organism evidence="8 9">
    <name type="scientific">Candidatus Giovannonibacteria bacterium RIFCSPLOWO2_12_FULL_43_26</name>
    <dbReference type="NCBI Taxonomy" id="1798363"/>
    <lineage>
        <taxon>Bacteria</taxon>
        <taxon>Candidatus Giovannoniibacteriota</taxon>
    </lineage>
</organism>
<dbReference type="Proteomes" id="UP000177334">
    <property type="component" value="Unassembled WGS sequence"/>
</dbReference>
<feature type="transmembrane region" description="Helical" evidence="7">
    <location>
        <begin position="12"/>
        <end position="30"/>
    </location>
</feature>
<keyword evidence="1" id="KW-1003">Cell membrane</keyword>
<keyword evidence="4 7" id="KW-0472">Membrane</keyword>
<keyword evidence="2 7" id="KW-0812">Transmembrane</keyword>
<dbReference type="InterPro" id="IPR003770">
    <property type="entry name" value="MLTG-like"/>
</dbReference>